<evidence type="ECO:0000256" key="3">
    <source>
        <dbReference type="ARBA" id="ARBA00022523"/>
    </source>
</evidence>
<protein>
    <submittedName>
        <fullName evidence="10">Uncharacterized protein</fullName>
    </submittedName>
</protein>
<comment type="caution">
    <text evidence="10">The sequence shown here is derived from an EMBL/GenBank/DDBJ whole genome shotgun (WGS) entry which is preliminary data.</text>
</comment>
<evidence type="ECO:0000256" key="1">
    <source>
        <dbReference type="ARBA" id="ARBA00004271"/>
    </source>
</evidence>
<feature type="compositionally biased region" description="Polar residues" evidence="8">
    <location>
        <begin position="89"/>
        <end position="100"/>
    </location>
</feature>
<evidence type="ECO:0000256" key="7">
    <source>
        <dbReference type="ARBA" id="ARBA00023278"/>
    </source>
</evidence>
<dbReference type="GO" id="GO:0006995">
    <property type="term" value="P:cellular response to nitrogen starvation"/>
    <property type="evidence" value="ECO:0007669"/>
    <property type="project" value="UniProtKB-ARBA"/>
</dbReference>
<reference evidence="11" key="1">
    <citation type="journal article" date="2024" name="IScience">
        <title>Strigolactones Initiate the Formation of Haustorium-like Structures in Castilleja.</title>
        <authorList>
            <person name="Buerger M."/>
            <person name="Peterson D."/>
            <person name="Chory J."/>
        </authorList>
    </citation>
    <scope>NUCLEOTIDE SEQUENCE [LARGE SCALE GENOMIC DNA]</scope>
</reference>
<dbReference type="GO" id="GO:1902025">
    <property type="term" value="P:nitrate import"/>
    <property type="evidence" value="ECO:0007669"/>
    <property type="project" value="UniProtKB-ARBA"/>
</dbReference>
<keyword evidence="11" id="KW-1185">Reference proteome</keyword>
<evidence type="ECO:0000256" key="9">
    <source>
        <dbReference type="SAM" id="SignalP"/>
    </source>
</evidence>
<dbReference type="AlphaFoldDB" id="A0ABD3DVH9"/>
<keyword evidence="3" id="KW-0052">Apoplast</keyword>
<dbReference type="InterPro" id="IPR033250">
    <property type="entry name" value="CEP"/>
</dbReference>
<evidence type="ECO:0000256" key="5">
    <source>
        <dbReference type="ARBA" id="ARBA00022702"/>
    </source>
</evidence>
<dbReference type="EMBL" id="JAVIJP010000013">
    <property type="protein sequence ID" value="KAL3646260.1"/>
    <property type="molecule type" value="Genomic_DNA"/>
</dbReference>
<evidence type="ECO:0000256" key="6">
    <source>
        <dbReference type="ARBA" id="ARBA00022729"/>
    </source>
</evidence>
<evidence type="ECO:0000256" key="8">
    <source>
        <dbReference type="SAM" id="MobiDB-lite"/>
    </source>
</evidence>
<feature type="region of interest" description="Disordered" evidence="8">
    <location>
        <begin position="62"/>
        <end position="110"/>
    </location>
</feature>
<gene>
    <name evidence="10" type="ORF">CASFOL_011440</name>
</gene>
<keyword evidence="5" id="KW-0372">Hormone</keyword>
<keyword evidence="6 9" id="KW-0732">Signal</keyword>
<name>A0ABD3DVH9_9LAMI</name>
<dbReference type="PANTHER" id="PTHR33348:SF39">
    <property type="entry name" value="PRECURSOR OF CEP5"/>
    <property type="match status" value="1"/>
</dbReference>
<evidence type="ECO:0000256" key="4">
    <source>
        <dbReference type="ARBA" id="ARBA00022525"/>
    </source>
</evidence>
<evidence type="ECO:0000313" key="10">
    <source>
        <dbReference type="EMBL" id="KAL3646260.1"/>
    </source>
</evidence>
<feature type="signal peptide" evidence="9">
    <location>
        <begin position="1"/>
        <end position="16"/>
    </location>
</feature>
<dbReference type="PANTHER" id="PTHR33348">
    <property type="entry name" value="PRECURSOR OF CEP5"/>
    <property type="match status" value="1"/>
</dbReference>
<comment type="similarity">
    <text evidence="2">Belongs to the C-terminally encoded plant signaling peptide (CEP) family.</text>
</comment>
<evidence type="ECO:0000313" key="11">
    <source>
        <dbReference type="Proteomes" id="UP001632038"/>
    </source>
</evidence>
<dbReference type="Proteomes" id="UP001632038">
    <property type="component" value="Unassembled WGS sequence"/>
</dbReference>
<keyword evidence="7" id="KW-0379">Hydroxylation</keyword>
<sequence length="110" mass="12188">MAKMFACLVFILVILANDVFQTQGRDLKDREAKNGRNVQINPNELGQHRVRLGEEYPNVFRPTIPGPSPGIGHSLRGQRVKLDDDESRSTTAFRPTSHGSSPGIGHSKHD</sequence>
<dbReference type="GO" id="GO:0048046">
    <property type="term" value="C:apoplast"/>
    <property type="evidence" value="ECO:0007669"/>
    <property type="project" value="UniProtKB-SubCell"/>
</dbReference>
<keyword evidence="4" id="KW-0964">Secreted</keyword>
<comment type="subcellular location">
    <subcellularLocation>
        <location evidence="1">Secreted</location>
        <location evidence="1">Extracellular space</location>
        <location evidence="1">Apoplast</location>
    </subcellularLocation>
</comment>
<accession>A0ABD3DVH9</accession>
<feature type="chain" id="PRO_5044848871" evidence="9">
    <location>
        <begin position="17"/>
        <end position="110"/>
    </location>
</feature>
<evidence type="ECO:0000256" key="2">
    <source>
        <dbReference type="ARBA" id="ARBA00008963"/>
    </source>
</evidence>
<organism evidence="10 11">
    <name type="scientific">Castilleja foliolosa</name>
    <dbReference type="NCBI Taxonomy" id="1961234"/>
    <lineage>
        <taxon>Eukaryota</taxon>
        <taxon>Viridiplantae</taxon>
        <taxon>Streptophyta</taxon>
        <taxon>Embryophyta</taxon>
        <taxon>Tracheophyta</taxon>
        <taxon>Spermatophyta</taxon>
        <taxon>Magnoliopsida</taxon>
        <taxon>eudicotyledons</taxon>
        <taxon>Gunneridae</taxon>
        <taxon>Pentapetalae</taxon>
        <taxon>asterids</taxon>
        <taxon>lamiids</taxon>
        <taxon>Lamiales</taxon>
        <taxon>Orobanchaceae</taxon>
        <taxon>Pedicularideae</taxon>
        <taxon>Castillejinae</taxon>
        <taxon>Castilleja</taxon>
    </lineage>
</organism>
<proteinExistence type="inferred from homology"/>
<dbReference type="GO" id="GO:0005179">
    <property type="term" value="F:hormone activity"/>
    <property type="evidence" value="ECO:0007669"/>
    <property type="project" value="UniProtKB-KW"/>
</dbReference>